<protein>
    <submittedName>
        <fullName evidence="1">Uncharacterized protein</fullName>
    </submittedName>
</protein>
<dbReference type="SUPFAM" id="SSF56349">
    <property type="entry name" value="DNA breaking-rejoining enzymes"/>
    <property type="match status" value="1"/>
</dbReference>
<name>A0ABV5FUH7_9MICC</name>
<keyword evidence="2" id="KW-1185">Reference proteome</keyword>
<dbReference type="EMBL" id="JBHMFI010000001">
    <property type="protein sequence ID" value="MFB9070338.1"/>
    <property type="molecule type" value="Genomic_DNA"/>
</dbReference>
<reference evidence="1 2" key="1">
    <citation type="submission" date="2024-09" db="EMBL/GenBank/DDBJ databases">
        <authorList>
            <person name="Sun Q."/>
            <person name="Mori K."/>
        </authorList>
    </citation>
    <scope>NUCLEOTIDE SEQUENCE [LARGE SCALE GENOMIC DNA]</scope>
    <source>
        <strain evidence="1 2">CCM 7609</strain>
    </source>
</reference>
<dbReference type="InterPro" id="IPR011010">
    <property type="entry name" value="DNA_brk_join_enz"/>
</dbReference>
<organism evidence="1 2">
    <name type="scientific">Citricoccus parietis</name>
    <dbReference type="NCBI Taxonomy" id="592307"/>
    <lineage>
        <taxon>Bacteria</taxon>
        <taxon>Bacillati</taxon>
        <taxon>Actinomycetota</taxon>
        <taxon>Actinomycetes</taxon>
        <taxon>Micrococcales</taxon>
        <taxon>Micrococcaceae</taxon>
        <taxon>Citricoccus</taxon>
    </lineage>
</organism>
<proteinExistence type="predicted"/>
<sequence>MKLPATLVRALKDHRKVQLAERVQFGAPARVVMEILGHSAIKLSMDTYSHVMLELMADAVDRVETVLQKSVPGPAEAEMLEMPEPGNE</sequence>
<evidence type="ECO:0000313" key="1">
    <source>
        <dbReference type="EMBL" id="MFB9070338.1"/>
    </source>
</evidence>
<gene>
    <name evidence="1" type="ORF">ACFFX0_03715</name>
</gene>
<accession>A0ABV5FUH7</accession>
<dbReference type="Proteomes" id="UP001589575">
    <property type="component" value="Unassembled WGS sequence"/>
</dbReference>
<dbReference type="InterPro" id="IPR013762">
    <property type="entry name" value="Integrase-like_cat_sf"/>
</dbReference>
<comment type="caution">
    <text evidence="1">The sequence shown here is derived from an EMBL/GenBank/DDBJ whole genome shotgun (WGS) entry which is preliminary data.</text>
</comment>
<dbReference type="Gene3D" id="1.10.443.10">
    <property type="entry name" value="Intergrase catalytic core"/>
    <property type="match status" value="1"/>
</dbReference>
<evidence type="ECO:0000313" key="2">
    <source>
        <dbReference type="Proteomes" id="UP001589575"/>
    </source>
</evidence>